<organism evidence="1 2">
    <name type="scientific">Eggerthella lenta</name>
    <name type="common">Eubacterium lentum</name>
    <dbReference type="NCBI Taxonomy" id="84112"/>
    <lineage>
        <taxon>Bacteria</taxon>
        <taxon>Bacillati</taxon>
        <taxon>Actinomycetota</taxon>
        <taxon>Coriobacteriia</taxon>
        <taxon>Eggerthellales</taxon>
        <taxon>Eggerthellaceae</taxon>
        <taxon>Eggerthella</taxon>
    </lineage>
</organism>
<sequence length="89" mass="9852">MRLGLREGVILMESFQSFLDHIDIDQLSDSVMNDSEAAVRLSQIALGGERPESSSLQDTRMASAFATPTVLGILGLYHEWLCVQLEQRG</sequence>
<dbReference type="Proteomes" id="UP000253752">
    <property type="component" value="Unassembled WGS sequence"/>
</dbReference>
<protein>
    <submittedName>
        <fullName evidence="1">Uncharacterized protein</fullName>
    </submittedName>
</protein>
<accession>A0A369MRK0</accession>
<evidence type="ECO:0000313" key="2">
    <source>
        <dbReference type="Proteomes" id="UP000253752"/>
    </source>
</evidence>
<name>A0A369MRK0_EGGLN</name>
<dbReference type="AlphaFoldDB" id="A0A369MRK0"/>
<comment type="caution">
    <text evidence="1">The sequence shown here is derived from an EMBL/GenBank/DDBJ whole genome shotgun (WGS) entry which is preliminary data.</text>
</comment>
<proteinExistence type="predicted"/>
<dbReference type="EMBL" id="PPTX01000022">
    <property type="protein sequence ID" value="RDB76312.1"/>
    <property type="molecule type" value="Genomic_DNA"/>
</dbReference>
<evidence type="ECO:0000313" key="1">
    <source>
        <dbReference type="EMBL" id="RDB76312.1"/>
    </source>
</evidence>
<gene>
    <name evidence="1" type="ORF">C1872_12785</name>
</gene>
<reference evidence="1 2" key="1">
    <citation type="journal article" date="2018" name="Elife">
        <title>Discovery and characterization of a prevalent human gut bacterial enzyme sufficient for the inactivation of a family of plant toxins.</title>
        <authorList>
            <person name="Koppel N."/>
            <person name="Bisanz J.E."/>
            <person name="Pandelia M.E."/>
            <person name="Turnbaugh P.J."/>
            <person name="Balskus E.P."/>
        </authorList>
    </citation>
    <scope>NUCLEOTIDE SEQUENCE [LARGE SCALE GENOMIC DNA]</scope>
    <source>
        <strain evidence="1 2">MR1 #12</strain>
    </source>
</reference>